<evidence type="ECO:0000313" key="1">
    <source>
        <dbReference type="EMBL" id="EKR63652.1"/>
    </source>
</evidence>
<dbReference type="AlphaFoldDB" id="A0A828Z086"/>
<evidence type="ECO:0000313" key="2">
    <source>
        <dbReference type="Proteomes" id="UP000001338"/>
    </source>
</evidence>
<gene>
    <name evidence="1" type="ORF">LEP1GSC036_4177</name>
</gene>
<dbReference type="EMBL" id="AFLV02000058">
    <property type="protein sequence ID" value="EKR63652.1"/>
    <property type="molecule type" value="Genomic_DNA"/>
</dbReference>
<dbReference type="Proteomes" id="UP000001338">
    <property type="component" value="Unassembled WGS sequence"/>
</dbReference>
<proteinExistence type="predicted"/>
<organism evidence="1 2">
    <name type="scientific">Leptospira weilii str. 2006001853</name>
    <dbReference type="NCBI Taxonomy" id="1001589"/>
    <lineage>
        <taxon>Bacteria</taxon>
        <taxon>Pseudomonadati</taxon>
        <taxon>Spirochaetota</taxon>
        <taxon>Spirochaetia</taxon>
        <taxon>Leptospirales</taxon>
        <taxon>Leptospiraceae</taxon>
        <taxon>Leptospira</taxon>
    </lineage>
</organism>
<name>A0A828Z086_9LEPT</name>
<accession>A0A828Z086</accession>
<protein>
    <submittedName>
        <fullName evidence="1">Uncharacterized protein</fullName>
    </submittedName>
</protein>
<sequence length="135" mass="15710">MRPSSKRGLQSSSTERKGKRFINQLWTGNFTYKDSGVLTSTNFKIFLTQKRYFLKDKESWLIMNPLSIQIFQDIYHASQSGRMTTMEALEINTAKPAHQLRPHLEDLKDSRFVVEYPEGFGIAPSGIHYYKSRWG</sequence>
<comment type="caution">
    <text evidence="1">The sequence shown here is derived from an EMBL/GenBank/DDBJ whole genome shotgun (WGS) entry which is preliminary data.</text>
</comment>
<reference evidence="1 2" key="1">
    <citation type="submission" date="2012-10" db="EMBL/GenBank/DDBJ databases">
        <authorList>
            <person name="Harkins D.M."/>
            <person name="Durkin A.S."/>
            <person name="Brinkac L.M."/>
            <person name="Haft D.H."/>
            <person name="Selengut J.D."/>
            <person name="Sanka R."/>
            <person name="DePew J."/>
            <person name="Purushe J."/>
            <person name="Whelen A.C."/>
            <person name="Vinetz J.M."/>
            <person name="Sutton G.G."/>
            <person name="Nierman W.C."/>
            <person name="Fouts D.E."/>
        </authorList>
    </citation>
    <scope>NUCLEOTIDE SEQUENCE [LARGE SCALE GENOMIC DNA]</scope>
    <source>
        <strain evidence="1 2">2006001853</strain>
    </source>
</reference>